<accession>A0A6J6M5K3</accession>
<evidence type="ECO:0000313" key="1">
    <source>
        <dbReference type="EMBL" id="CAB4669460.1"/>
    </source>
</evidence>
<protein>
    <submittedName>
        <fullName evidence="1">Unannotated protein</fullName>
    </submittedName>
</protein>
<sequence length="122" mass="14132">MTSLDLVDETYLVADRQLLATVVADRARWNEWWPDLTLTVFMDRGVDGIRWSISGTLVGSSEIWLEPVGDGVLLHYYLRAEPALRGRRKIEKLRSRHAMAWKRSVWALKDELEGDRRPGDPR</sequence>
<dbReference type="EMBL" id="CAEZWW010000048">
    <property type="protein sequence ID" value="CAB4669460.1"/>
    <property type="molecule type" value="Genomic_DNA"/>
</dbReference>
<organism evidence="1">
    <name type="scientific">freshwater metagenome</name>
    <dbReference type="NCBI Taxonomy" id="449393"/>
    <lineage>
        <taxon>unclassified sequences</taxon>
        <taxon>metagenomes</taxon>
        <taxon>ecological metagenomes</taxon>
    </lineage>
</organism>
<proteinExistence type="predicted"/>
<dbReference type="SUPFAM" id="SSF55961">
    <property type="entry name" value="Bet v1-like"/>
    <property type="match status" value="1"/>
</dbReference>
<gene>
    <name evidence="1" type="ORF">UFOPK2310_00530</name>
</gene>
<reference evidence="1" key="1">
    <citation type="submission" date="2020-05" db="EMBL/GenBank/DDBJ databases">
        <authorList>
            <person name="Chiriac C."/>
            <person name="Salcher M."/>
            <person name="Ghai R."/>
            <person name="Kavagutti S V."/>
        </authorList>
    </citation>
    <scope>NUCLEOTIDE SEQUENCE</scope>
</reference>
<name>A0A6J6M5K3_9ZZZZ</name>
<dbReference type="AlphaFoldDB" id="A0A6J6M5K3"/>